<dbReference type="InterPro" id="IPR000719">
    <property type="entry name" value="Prot_kinase_dom"/>
</dbReference>
<evidence type="ECO:0000256" key="2">
    <source>
        <dbReference type="ARBA" id="ARBA00022679"/>
    </source>
</evidence>
<dbReference type="PANTHER" id="PTHR47989:SF45">
    <property type="entry name" value="OS01G0709500 PROTEIN"/>
    <property type="match status" value="1"/>
</dbReference>
<keyword evidence="2" id="KW-0808">Transferase</keyword>
<feature type="domain" description="Protein kinase" evidence="9">
    <location>
        <begin position="409"/>
        <end position="684"/>
    </location>
</feature>
<dbReference type="GO" id="GO:0004674">
    <property type="term" value="F:protein serine/threonine kinase activity"/>
    <property type="evidence" value="ECO:0007669"/>
    <property type="project" value="UniProtKB-KW"/>
</dbReference>
<dbReference type="InterPro" id="IPR057597">
    <property type="entry name" value="ALE2_N"/>
</dbReference>
<dbReference type="FunFam" id="3.30.200.20:FF:000146">
    <property type="entry name" value="receptor-like serine/threonine-protein kinase ALE2"/>
    <property type="match status" value="1"/>
</dbReference>
<dbReference type="InterPro" id="IPR017441">
    <property type="entry name" value="Protein_kinase_ATP_BS"/>
</dbReference>
<dbReference type="OrthoDB" id="1901798at2759"/>
<feature type="binding site" evidence="6">
    <location>
        <position position="437"/>
    </location>
    <ligand>
        <name>ATP</name>
        <dbReference type="ChEBI" id="CHEBI:30616"/>
    </ligand>
</feature>
<proteinExistence type="predicted"/>
<dbReference type="InterPro" id="IPR001245">
    <property type="entry name" value="Ser-Thr/Tyr_kinase_cat_dom"/>
</dbReference>
<dbReference type="Pfam" id="PF23180">
    <property type="entry name" value="ALE2_N"/>
    <property type="match status" value="1"/>
</dbReference>
<dbReference type="InterPro" id="IPR011009">
    <property type="entry name" value="Kinase-like_dom_sf"/>
</dbReference>
<evidence type="ECO:0000259" key="9">
    <source>
        <dbReference type="PROSITE" id="PS50011"/>
    </source>
</evidence>
<dbReference type="SUPFAM" id="SSF56112">
    <property type="entry name" value="Protein kinase-like (PK-like)"/>
    <property type="match status" value="1"/>
</dbReference>
<dbReference type="CDD" id="cd14066">
    <property type="entry name" value="STKc_IRAK"/>
    <property type="match status" value="1"/>
</dbReference>
<dbReference type="PROSITE" id="PS00107">
    <property type="entry name" value="PROTEIN_KINASE_ATP"/>
    <property type="match status" value="1"/>
</dbReference>
<keyword evidence="1" id="KW-0723">Serine/threonine-protein kinase</keyword>
<dbReference type="EnsemblPlants" id="Pp3c2_18900V3.2">
    <property type="protein sequence ID" value="Pp3c2_18900V3.2"/>
    <property type="gene ID" value="Pp3c2_18900"/>
</dbReference>
<evidence type="ECO:0000256" key="1">
    <source>
        <dbReference type="ARBA" id="ARBA00022527"/>
    </source>
</evidence>
<dbReference type="PROSITE" id="PS50011">
    <property type="entry name" value="PROTEIN_KINASE_DOM"/>
    <property type="match status" value="1"/>
</dbReference>
<feature type="transmembrane region" description="Helical" evidence="7">
    <location>
        <begin position="317"/>
        <end position="340"/>
    </location>
</feature>
<dbReference type="InterPro" id="IPR008271">
    <property type="entry name" value="Ser/Thr_kinase_AS"/>
</dbReference>
<dbReference type="RefSeq" id="XP_024368119.1">
    <property type="nucleotide sequence ID" value="XM_024512351.2"/>
</dbReference>
<reference evidence="10 12" key="2">
    <citation type="journal article" date="2018" name="Plant J.">
        <title>The Physcomitrella patens chromosome-scale assembly reveals moss genome structure and evolution.</title>
        <authorList>
            <person name="Lang D."/>
            <person name="Ullrich K.K."/>
            <person name="Murat F."/>
            <person name="Fuchs J."/>
            <person name="Jenkins J."/>
            <person name="Haas F.B."/>
            <person name="Piednoel M."/>
            <person name="Gundlach H."/>
            <person name="Van Bel M."/>
            <person name="Meyberg R."/>
            <person name="Vives C."/>
            <person name="Morata J."/>
            <person name="Symeonidi A."/>
            <person name="Hiss M."/>
            <person name="Muchero W."/>
            <person name="Kamisugi Y."/>
            <person name="Saleh O."/>
            <person name="Blanc G."/>
            <person name="Decker E.L."/>
            <person name="van Gessel N."/>
            <person name="Grimwood J."/>
            <person name="Hayes R.D."/>
            <person name="Graham S.W."/>
            <person name="Gunter L.E."/>
            <person name="McDaniel S.F."/>
            <person name="Hoernstein S.N.W."/>
            <person name="Larsson A."/>
            <person name="Li F.W."/>
            <person name="Perroud P.F."/>
            <person name="Phillips J."/>
            <person name="Ranjan P."/>
            <person name="Rokshar D.S."/>
            <person name="Rothfels C.J."/>
            <person name="Schneider L."/>
            <person name="Shu S."/>
            <person name="Stevenson D.W."/>
            <person name="Thummler F."/>
            <person name="Tillich M."/>
            <person name="Villarreal Aguilar J.C."/>
            <person name="Widiez T."/>
            <person name="Wong G.K."/>
            <person name="Wymore A."/>
            <person name="Zhang Y."/>
            <person name="Zimmer A.D."/>
            <person name="Quatrano R.S."/>
            <person name="Mayer K.F.X."/>
            <person name="Goodstein D."/>
            <person name="Casacuberta J.M."/>
            <person name="Vandepoele K."/>
            <person name="Reski R."/>
            <person name="Cuming A.C."/>
            <person name="Tuskan G.A."/>
            <person name="Maumus F."/>
            <person name="Salse J."/>
            <person name="Schmutz J."/>
            <person name="Rensing S.A."/>
        </authorList>
    </citation>
    <scope>NUCLEOTIDE SEQUENCE [LARGE SCALE GENOMIC DNA]</scope>
    <source>
        <strain evidence="11 12">cv. Gransden 2004</strain>
    </source>
</reference>
<dbReference type="Gene3D" id="3.30.200.20">
    <property type="entry name" value="Phosphorylase Kinase, domain 1"/>
    <property type="match status" value="1"/>
</dbReference>
<evidence type="ECO:0000313" key="12">
    <source>
        <dbReference type="Proteomes" id="UP000006727"/>
    </source>
</evidence>
<dbReference type="PROSITE" id="PS00108">
    <property type="entry name" value="PROTEIN_KINASE_ST"/>
    <property type="match status" value="1"/>
</dbReference>
<dbReference type="KEGG" id="ppp:112278705"/>
<dbReference type="GO" id="GO:0005524">
    <property type="term" value="F:ATP binding"/>
    <property type="evidence" value="ECO:0007669"/>
    <property type="project" value="UniProtKB-UniRule"/>
</dbReference>
<dbReference type="OMA" id="ESFWHES"/>
<name>A0A2K1L257_PHYPA</name>
<keyword evidence="7" id="KW-1133">Transmembrane helix</keyword>
<keyword evidence="7" id="KW-0812">Transmembrane</keyword>
<gene>
    <name evidence="11" type="primary">LOC112278705</name>
    <name evidence="10" type="ORF">PHYPA_002910</name>
</gene>
<reference evidence="10 12" key="1">
    <citation type="journal article" date="2008" name="Science">
        <title>The Physcomitrella genome reveals evolutionary insights into the conquest of land by plants.</title>
        <authorList>
            <person name="Rensing S."/>
            <person name="Lang D."/>
            <person name="Zimmer A."/>
            <person name="Terry A."/>
            <person name="Salamov A."/>
            <person name="Shapiro H."/>
            <person name="Nishiyama T."/>
            <person name="Perroud P.-F."/>
            <person name="Lindquist E."/>
            <person name="Kamisugi Y."/>
            <person name="Tanahashi T."/>
            <person name="Sakakibara K."/>
            <person name="Fujita T."/>
            <person name="Oishi K."/>
            <person name="Shin-I T."/>
            <person name="Kuroki Y."/>
            <person name="Toyoda A."/>
            <person name="Suzuki Y."/>
            <person name="Hashimoto A."/>
            <person name="Yamaguchi K."/>
            <person name="Sugano A."/>
            <person name="Kohara Y."/>
            <person name="Fujiyama A."/>
            <person name="Anterola A."/>
            <person name="Aoki S."/>
            <person name="Ashton N."/>
            <person name="Barbazuk W.B."/>
            <person name="Barker E."/>
            <person name="Bennetzen J."/>
            <person name="Bezanilla M."/>
            <person name="Blankenship R."/>
            <person name="Cho S.H."/>
            <person name="Dutcher S."/>
            <person name="Estelle M."/>
            <person name="Fawcett J.A."/>
            <person name="Gundlach H."/>
            <person name="Hanada K."/>
            <person name="Heyl A."/>
            <person name="Hicks K.A."/>
            <person name="Hugh J."/>
            <person name="Lohr M."/>
            <person name="Mayer K."/>
            <person name="Melkozernov A."/>
            <person name="Murata T."/>
            <person name="Nelson D."/>
            <person name="Pils B."/>
            <person name="Prigge M."/>
            <person name="Reiss B."/>
            <person name="Renner T."/>
            <person name="Rombauts S."/>
            <person name="Rushton P."/>
            <person name="Sanderfoot A."/>
            <person name="Schween G."/>
            <person name="Shiu S.-H."/>
            <person name="Stueber K."/>
            <person name="Theodoulou F.L."/>
            <person name="Tu H."/>
            <person name="Van de Peer Y."/>
            <person name="Verrier P.J."/>
            <person name="Waters E."/>
            <person name="Wood A."/>
            <person name="Yang L."/>
            <person name="Cove D."/>
            <person name="Cuming A."/>
            <person name="Hasebe M."/>
            <person name="Lucas S."/>
            <person name="Mishler D.B."/>
            <person name="Reski R."/>
            <person name="Grigoriev I."/>
            <person name="Quatrano R.S."/>
            <person name="Boore J.L."/>
        </authorList>
    </citation>
    <scope>NUCLEOTIDE SEQUENCE [LARGE SCALE GENOMIC DNA]</scope>
    <source>
        <strain evidence="11 12">cv. Gransden 2004</strain>
    </source>
</reference>
<reference evidence="11" key="3">
    <citation type="submission" date="2020-12" db="UniProtKB">
        <authorList>
            <consortium name="EnsemblPlants"/>
        </authorList>
    </citation>
    <scope>IDENTIFICATION</scope>
</reference>
<dbReference type="Gramene" id="Pp3c2_18900V3.1">
    <property type="protein sequence ID" value="Pp3c2_18900V3.1"/>
    <property type="gene ID" value="Pp3c2_18900"/>
</dbReference>
<dbReference type="Gene3D" id="1.10.510.10">
    <property type="entry name" value="Transferase(Phosphotransferase) domain 1"/>
    <property type="match status" value="1"/>
</dbReference>
<evidence type="ECO:0000256" key="5">
    <source>
        <dbReference type="ARBA" id="ARBA00022840"/>
    </source>
</evidence>
<organism evidence="10">
    <name type="scientific">Physcomitrium patens</name>
    <name type="common">Spreading-leaved earth moss</name>
    <name type="synonym">Physcomitrella patens</name>
    <dbReference type="NCBI Taxonomy" id="3218"/>
    <lineage>
        <taxon>Eukaryota</taxon>
        <taxon>Viridiplantae</taxon>
        <taxon>Streptophyta</taxon>
        <taxon>Embryophyta</taxon>
        <taxon>Bryophyta</taxon>
        <taxon>Bryophytina</taxon>
        <taxon>Bryopsida</taxon>
        <taxon>Funariidae</taxon>
        <taxon>Funariales</taxon>
        <taxon>Funariaceae</taxon>
        <taxon>Physcomitrium</taxon>
    </lineage>
</organism>
<evidence type="ECO:0000313" key="10">
    <source>
        <dbReference type="EMBL" id="PNR60117.1"/>
    </source>
</evidence>
<dbReference type="EnsemblPlants" id="Pp3c2_18900V3.3">
    <property type="protein sequence ID" value="Pp3c2_18900V3.3"/>
    <property type="gene ID" value="Pp3c2_18900"/>
</dbReference>
<dbReference type="FunCoup" id="A0A2K1L257">
    <property type="interactions" value="897"/>
</dbReference>
<dbReference type="Pfam" id="PF07714">
    <property type="entry name" value="PK_Tyr_Ser-Thr"/>
    <property type="match status" value="1"/>
</dbReference>
<keyword evidence="7" id="KW-0472">Membrane</keyword>
<protein>
    <recommendedName>
        <fullName evidence="9">Protein kinase domain-containing protein</fullName>
    </recommendedName>
</protein>
<keyword evidence="12" id="KW-1185">Reference proteome</keyword>
<dbReference type="EMBL" id="ABEU02000002">
    <property type="protein sequence ID" value="PNR60117.1"/>
    <property type="molecule type" value="Genomic_DNA"/>
</dbReference>
<evidence type="ECO:0000256" key="6">
    <source>
        <dbReference type="PROSITE-ProRule" id="PRU10141"/>
    </source>
</evidence>
<dbReference type="PaxDb" id="3218-PP1S343_14V6.1"/>
<dbReference type="FunFam" id="1.10.510.10:FF:000051">
    <property type="entry name" value="Receptor-like serine/threonine-protein kinase ALE2"/>
    <property type="match status" value="1"/>
</dbReference>
<keyword evidence="8" id="KW-0732">Signal</keyword>
<evidence type="ECO:0000256" key="3">
    <source>
        <dbReference type="ARBA" id="ARBA00022741"/>
    </source>
</evidence>
<dbReference type="Proteomes" id="UP000006727">
    <property type="component" value="Chromosome 2"/>
</dbReference>
<dbReference type="GeneID" id="112278705"/>
<dbReference type="EnsemblPlants" id="Pp3c2_18900V3.1">
    <property type="protein sequence ID" value="Pp3c2_18900V3.1"/>
    <property type="gene ID" value="Pp3c2_18900"/>
</dbReference>
<evidence type="ECO:0000256" key="8">
    <source>
        <dbReference type="SAM" id="SignalP"/>
    </source>
</evidence>
<keyword evidence="4" id="KW-0418">Kinase</keyword>
<dbReference type="STRING" id="3218.A0A2K1L257"/>
<dbReference type="Gramene" id="Pp3c2_18900V3.2">
    <property type="protein sequence ID" value="Pp3c2_18900V3.2"/>
    <property type="gene ID" value="Pp3c2_18900"/>
</dbReference>
<dbReference type="GO" id="GO:0004672">
    <property type="term" value="F:protein kinase activity"/>
    <property type="evidence" value="ECO:0000318"/>
    <property type="project" value="GO_Central"/>
</dbReference>
<sequence>MRSNLCSFAGLLPVLLLAATLGSFGYDVAEEKSGCHLDSPCMVQGRLAEVLLPRRTLWTRKLPLDDYFLLHFAKRRPYTTSAATNEQNSADEFLRSTDLAAPRGSLVASAMAAPLGSFSQNSPEESHLQAPSIAPSPLEPVVPPSPLNFSFPEDCRQVCPDGYTYTPPGAPSCGCVIPMHAQFRLGIQLETLFPLVSELAAELADGLFLRTSQVRIVGANAVESNQDETDVSADFVPLDSKFDNTTAHLLASRLWSGQVPLNKTLFGTYSVIFVDYPGLPPPPPPQFPGNIVSPPSPANQLPSGLDPSNKYHKLSSGLITVIALASSMGILLLIGFVWLIRLRRSFNRKSSPSDVGPFHAYFNPKIEGSLLSGSMASSITVSYISNVENYTGTAKTFSISEMERATDNFRPDNVIGEGGFGRVYQGVLDSGIEVAVKVLTRDDHQGGREFIAEVEMLSRLHHRNLVKLIGICTEKIRCLVYELITNGSVESHVHGSDKYTDPLSWEARVKIALGSARGLAYLHEDSQPRVIHRDFKGSNILLENDYTPKVSDFGLAKSASEGGKEHISTRVMGTFGYVAPEYAMTGHLLVKSDVYSYGVVLLELLSGRKPVDMSQPPGQENLVTWARPLLTTKDGIEQLVDPYLRDDFQFDNFAKVAAIASMCVQPEVSNRPFMGEIVQALKLVYNELEANDVGRGRGTVSPTSDLVETQNSQFLHDSSFISIDYVSGPLESLDFEQRKPVSASGVESGSERFFRQLSSSFRRYSASAPPKASSLPRAP</sequence>
<feature type="chain" id="PRO_5043158440" description="Protein kinase domain-containing protein" evidence="8">
    <location>
        <begin position="26"/>
        <end position="779"/>
    </location>
</feature>
<keyword evidence="3 6" id="KW-0547">Nucleotide-binding</keyword>
<dbReference type="PANTHER" id="PTHR47989">
    <property type="entry name" value="OS01G0750732 PROTEIN"/>
    <property type="match status" value="1"/>
</dbReference>
<evidence type="ECO:0000256" key="4">
    <source>
        <dbReference type="ARBA" id="ARBA00022777"/>
    </source>
</evidence>
<evidence type="ECO:0000256" key="7">
    <source>
        <dbReference type="SAM" id="Phobius"/>
    </source>
</evidence>
<evidence type="ECO:0000313" key="11">
    <source>
        <dbReference type="EnsemblPlants" id="Pp3c2_18900V3.1"/>
    </source>
</evidence>
<keyword evidence="5 6" id="KW-0067">ATP-binding</keyword>
<dbReference type="Gramene" id="Pp3c2_18900V3.3">
    <property type="protein sequence ID" value="Pp3c2_18900V3.3"/>
    <property type="gene ID" value="Pp3c2_18900"/>
</dbReference>
<feature type="signal peptide" evidence="8">
    <location>
        <begin position="1"/>
        <end position="25"/>
    </location>
</feature>
<accession>A0A2K1L257</accession>
<dbReference type="AlphaFoldDB" id="A0A2K1L257"/>
<dbReference type="RefSeq" id="XP_024368118.1">
    <property type="nucleotide sequence ID" value="XM_024512350.2"/>
</dbReference>